<dbReference type="AlphaFoldDB" id="A0A1G8QU24"/>
<accession>A0A1G8QU24</accession>
<dbReference type="STRING" id="29435.SAMN05216588_1492"/>
<proteinExistence type="predicted"/>
<dbReference type="Proteomes" id="UP000198606">
    <property type="component" value="Unassembled WGS sequence"/>
</dbReference>
<evidence type="ECO:0000313" key="2">
    <source>
        <dbReference type="EMBL" id="SDJ08207.1"/>
    </source>
</evidence>
<reference evidence="2 3" key="1">
    <citation type="submission" date="2016-10" db="EMBL/GenBank/DDBJ databases">
        <authorList>
            <person name="de Groot N.N."/>
        </authorList>
    </citation>
    <scope>NUCLEOTIDE SEQUENCE [LARGE SCALE GENOMIC DNA]</scope>
    <source>
        <strain evidence="2 3">LMG 18387</strain>
    </source>
</reference>
<feature type="compositionally biased region" description="Basic and acidic residues" evidence="1">
    <location>
        <begin position="315"/>
        <end position="328"/>
    </location>
</feature>
<organism evidence="2 3">
    <name type="scientific">Phytopseudomonas flavescens</name>
    <dbReference type="NCBI Taxonomy" id="29435"/>
    <lineage>
        <taxon>Bacteria</taxon>
        <taxon>Pseudomonadati</taxon>
        <taxon>Pseudomonadota</taxon>
        <taxon>Gammaproteobacteria</taxon>
        <taxon>Pseudomonadales</taxon>
        <taxon>Pseudomonadaceae</taxon>
        <taxon>Phytopseudomonas</taxon>
    </lineage>
</organism>
<protein>
    <recommendedName>
        <fullName evidence="4">Filamentous hemagglutinin</fullName>
    </recommendedName>
</protein>
<sequence>GSDSTVGLNRDVNSAYEITKDEESRTDLYVSKSSIEALSDPMATVEQWAEALTTYDETAVKNFEQIGIGLNVSYNRLEKALGRQLPQGAEQAGGAALAETALEALLLSGKSLKEAKVVVADSDFQSEVLAQLQAIENIPPESFRKAQEQLTEIGATSGRKAGELLVLSDSTVTYNGLQQVLDNVSAINAYLEANPEQVQAVGLVLVLAQGPKGIMQMAVEQSLSATEIGQGLENYLLGLEERLGQVIAEKLDGGELDPEGNDYLIGGGKLLGSILGGGLPVNGGKSSKTKIEISVESPGSKGWGKNTGENISGGAHRDTSKPKNDGFESHHCPAKGCYVGAPISTLDGPAIKMEPGDHRLTASYGSSNEAKAYRAKQEQLLKDGKLHEAIQMDIDDIRSKFGDKYDSSIDQMLKYADSLDADQFINR</sequence>
<name>A0A1G8QU24_9GAMM</name>
<feature type="region of interest" description="Disordered" evidence="1">
    <location>
        <begin position="296"/>
        <end position="328"/>
    </location>
</feature>
<dbReference type="EMBL" id="FNDG01000049">
    <property type="protein sequence ID" value="SDJ08207.1"/>
    <property type="molecule type" value="Genomic_DNA"/>
</dbReference>
<evidence type="ECO:0000256" key="1">
    <source>
        <dbReference type="SAM" id="MobiDB-lite"/>
    </source>
</evidence>
<evidence type="ECO:0000313" key="3">
    <source>
        <dbReference type="Proteomes" id="UP000198606"/>
    </source>
</evidence>
<evidence type="ECO:0008006" key="4">
    <source>
        <dbReference type="Google" id="ProtNLM"/>
    </source>
</evidence>
<feature type="non-terminal residue" evidence="2">
    <location>
        <position position="1"/>
    </location>
</feature>
<gene>
    <name evidence="2" type="ORF">SAMN05216588_1492</name>
</gene>